<proteinExistence type="predicted"/>
<dbReference type="Proteomes" id="UP001341840">
    <property type="component" value="Unassembled WGS sequence"/>
</dbReference>
<accession>A0ABU6S942</accession>
<evidence type="ECO:0000313" key="2">
    <source>
        <dbReference type="Proteomes" id="UP001341840"/>
    </source>
</evidence>
<name>A0ABU6S942_9FABA</name>
<keyword evidence="2" id="KW-1185">Reference proteome</keyword>
<organism evidence="1 2">
    <name type="scientific">Stylosanthes scabra</name>
    <dbReference type="NCBI Taxonomy" id="79078"/>
    <lineage>
        <taxon>Eukaryota</taxon>
        <taxon>Viridiplantae</taxon>
        <taxon>Streptophyta</taxon>
        <taxon>Embryophyta</taxon>
        <taxon>Tracheophyta</taxon>
        <taxon>Spermatophyta</taxon>
        <taxon>Magnoliopsida</taxon>
        <taxon>eudicotyledons</taxon>
        <taxon>Gunneridae</taxon>
        <taxon>Pentapetalae</taxon>
        <taxon>rosids</taxon>
        <taxon>fabids</taxon>
        <taxon>Fabales</taxon>
        <taxon>Fabaceae</taxon>
        <taxon>Papilionoideae</taxon>
        <taxon>50 kb inversion clade</taxon>
        <taxon>dalbergioids sensu lato</taxon>
        <taxon>Dalbergieae</taxon>
        <taxon>Pterocarpus clade</taxon>
        <taxon>Stylosanthes</taxon>
    </lineage>
</organism>
<evidence type="ECO:0000313" key="1">
    <source>
        <dbReference type="EMBL" id="MED6132789.1"/>
    </source>
</evidence>
<comment type="caution">
    <text evidence="1">The sequence shown here is derived from an EMBL/GenBank/DDBJ whole genome shotgun (WGS) entry which is preliminary data.</text>
</comment>
<sequence length="266" mass="30560">MHAAACCAHARLEWGAYVHDVYRMSEVFNVYRLHFAPPIPEGYWPPYGGPIVIPYPNMRRARAVGHGRLGSGLQWMTPTQTDLDAAVCVGRRATPGRLVFRDVPRLRPFLRCLLRSLYWTNGLRWSYLSLDLFMENAATYFKSSNVHEDYHYLKYRRQVSFLNCLIHPFPNGSIYACSRNHVQTAHLFHSNHMSQSYLYHLTVNPIYSAGIRQLESVAGCHGSSAISCYNSRIRGTLPWIDEFPSGCHRFLTNVERSNMIIYLVSV</sequence>
<reference evidence="1 2" key="1">
    <citation type="journal article" date="2023" name="Plants (Basel)">
        <title>Bridging the Gap: Combining Genomics and Transcriptomics Approaches to Understand Stylosanthes scabra, an Orphan Legume from the Brazilian Caatinga.</title>
        <authorList>
            <person name="Ferreira-Neto J.R.C."/>
            <person name="da Silva M.D."/>
            <person name="Binneck E."/>
            <person name="de Melo N.F."/>
            <person name="da Silva R.H."/>
            <person name="de Melo A.L.T.M."/>
            <person name="Pandolfi V."/>
            <person name="Bustamante F.O."/>
            <person name="Brasileiro-Vidal A.C."/>
            <person name="Benko-Iseppon A.M."/>
        </authorList>
    </citation>
    <scope>NUCLEOTIDE SEQUENCE [LARGE SCALE GENOMIC DNA]</scope>
    <source>
        <tissue evidence="1">Leaves</tissue>
    </source>
</reference>
<gene>
    <name evidence="1" type="ORF">PIB30_022102</name>
</gene>
<dbReference type="EMBL" id="JASCZI010060489">
    <property type="protein sequence ID" value="MED6132789.1"/>
    <property type="molecule type" value="Genomic_DNA"/>
</dbReference>
<protein>
    <submittedName>
        <fullName evidence="1">Uncharacterized protein</fullName>
    </submittedName>
</protein>